<reference evidence="3" key="1">
    <citation type="submission" date="2021-10" db="EMBL/GenBank/DDBJ databases">
        <title>Tropical sea cucumber genome reveals ecological adaptation and Cuvierian tubules defense mechanism.</title>
        <authorList>
            <person name="Chen T."/>
        </authorList>
    </citation>
    <scope>NUCLEOTIDE SEQUENCE</scope>
    <source>
        <strain evidence="3">Nanhai2018</strain>
        <tissue evidence="3">Muscle</tissue>
    </source>
</reference>
<evidence type="ECO:0000313" key="4">
    <source>
        <dbReference type="Proteomes" id="UP001152320"/>
    </source>
</evidence>
<keyword evidence="4" id="KW-1185">Reference proteome</keyword>
<dbReference type="Proteomes" id="UP001152320">
    <property type="component" value="Chromosome 20"/>
</dbReference>
<feature type="region of interest" description="Disordered" evidence="1">
    <location>
        <begin position="146"/>
        <end position="202"/>
    </location>
</feature>
<proteinExistence type="predicted"/>
<feature type="compositionally biased region" description="Low complexity" evidence="1">
    <location>
        <begin position="828"/>
        <end position="843"/>
    </location>
</feature>
<dbReference type="InterPro" id="IPR019391">
    <property type="entry name" value="Storkhead-box_WHD"/>
</dbReference>
<dbReference type="GO" id="GO:0005737">
    <property type="term" value="C:cytoplasm"/>
    <property type="evidence" value="ECO:0007669"/>
    <property type="project" value="TreeGrafter"/>
</dbReference>
<feature type="region of interest" description="Disordered" evidence="1">
    <location>
        <begin position="275"/>
        <end position="321"/>
    </location>
</feature>
<name>A0A9Q0YGV2_HOLLE</name>
<protein>
    <submittedName>
        <fullName evidence="3">Storkhead-box protein 1</fullName>
    </submittedName>
</protein>
<feature type="compositionally biased region" description="Basic and acidic residues" evidence="1">
    <location>
        <begin position="419"/>
        <end position="441"/>
    </location>
</feature>
<feature type="compositionally biased region" description="Polar residues" evidence="1">
    <location>
        <begin position="147"/>
        <end position="166"/>
    </location>
</feature>
<dbReference type="GO" id="GO:0005634">
    <property type="term" value="C:nucleus"/>
    <property type="evidence" value="ECO:0007669"/>
    <property type="project" value="TreeGrafter"/>
</dbReference>
<feature type="compositionally biased region" description="Gly residues" evidence="1">
    <location>
        <begin position="846"/>
        <end position="856"/>
    </location>
</feature>
<feature type="compositionally biased region" description="Basic and acidic residues" evidence="1">
    <location>
        <begin position="379"/>
        <end position="392"/>
    </location>
</feature>
<dbReference type="AlphaFoldDB" id="A0A9Q0YGV2"/>
<feature type="compositionally biased region" description="Polar residues" evidence="1">
    <location>
        <begin position="188"/>
        <end position="202"/>
    </location>
</feature>
<feature type="region of interest" description="Disordered" evidence="1">
    <location>
        <begin position="364"/>
        <end position="441"/>
    </location>
</feature>
<feature type="compositionally biased region" description="Polar residues" evidence="1">
    <location>
        <begin position="731"/>
        <end position="740"/>
    </location>
</feature>
<sequence>MTNLNVGDVPSIELTPVQQAQFIPLTEVLCLIVSEMNRRKLNATQESIRVKLSECYAKMPVPSPEIIHKSLSYLMHEGKVEYNGSGYHILCMDEIESVMTTDVEDVSVVTAATKPRKNVEDPKKDEKVYLMYKDGVLTKHTLPETLLDQSDQASRPTSYPANQTLGSIPESRTAFQRSQSMRERRSSNGTRSNFERANSMRVSSMDAYDPGYITSDNEAKQSCLGRLLSKSYQKKPARSSPKAEIHTFSGQFPPSDVNDPFFSYAHWAEKDKSGKVLEEDNKMEEKRKGKSKDSSPSKQRKSLPKDSNKYGNGQHRLDHGKLTMTAVSLQQKYQDMNQESMPESESEFLRPTQMYDNRFRTKAVAQQSQVCKTVNPKKLPKEAKDSKEDKIKHFFSSMETSRPVNPKPFQGLTSDEEKELDHYPSKETSTKNAKTKEMKDRRQARVFADAKLSDLDADDLSAVSMPKDVKVLTKSGPYEQVVRRPGRAMPVNKSGEVSLKEPATQAAKQVTGSDKSKAATLEKSSSLNYKENNQLRLRTEAAINRRPKSFAADSSLRIRSKSPQNIRKSVHGEFYGDEEIDELMKDELKKEKVRKANHSVTCENGSIAEGDDQRQNEINRQLESQVKTSFFNRGRGSNNSSSQGYGSMGDSSSIGGSSHVSSGMPSMQAQHGIPPDNFKNGSALNNSDINRNSISSSTGMPASFGHQRVESLSSVPDSGFNSPRSSILHGNVSNGAPTRNQELEEPVAPVTKSTTSVIIRPVPRKSLADSTTTSREGNGQHSAVFGVYCKPQSSASDQSSGSEVTVKARVQGPLSNDEKSDSSDKASSHSSHSGLVSKGLSHGRNGRGALGVGQGGTNNYEVIGMI</sequence>
<organism evidence="3 4">
    <name type="scientific">Holothuria leucospilota</name>
    <name type="common">Black long sea cucumber</name>
    <name type="synonym">Mertensiothuria leucospilota</name>
    <dbReference type="NCBI Taxonomy" id="206669"/>
    <lineage>
        <taxon>Eukaryota</taxon>
        <taxon>Metazoa</taxon>
        <taxon>Echinodermata</taxon>
        <taxon>Eleutherozoa</taxon>
        <taxon>Echinozoa</taxon>
        <taxon>Holothuroidea</taxon>
        <taxon>Aspidochirotacea</taxon>
        <taxon>Aspidochirotida</taxon>
        <taxon>Holothuriidae</taxon>
        <taxon>Holothuria</taxon>
    </lineage>
</organism>
<feature type="compositionally biased region" description="Low complexity" evidence="1">
    <location>
        <begin position="629"/>
        <end position="663"/>
    </location>
</feature>
<dbReference type="PANTHER" id="PTHR22437:SF0">
    <property type="entry name" value="FI21431P1"/>
    <property type="match status" value="1"/>
</dbReference>
<feature type="compositionally biased region" description="Low complexity" evidence="1">
    <location>
        <begin position="793"/>
        <end position="802"/>
    </location>
</feature>
<feature type="region of interest" description="Disordered" evidence="1">
    <location>
        <begin position="483"/>
        <end position="526"/>
    </location>
</feature>
<feature type="domain" description="Winged helix Storkhead-box1" evidence="2">
    <location>
        <begin position="15"/>
        <end position="90"/>
    </location>
</feature>
<feature type="compositionally biased region" description="Polar residues" evidence="1">
    <location>
        <begin position="710"/>
        <end position="725"/>
    </location>
</feature>
<feature type="compositionally biased region" description="Polar residues" evidence="1">
    <location>
        <begin position="618"/>
        <end position="628"/>
    </location>
</feature>
<accession>A0A9Q0YGV2</accession>
<gene>
    <name evidence="3" type="ORF">HOLleu_37268</name>
</gene>
<evidence type="ECO:0000259" key="2">
    <source>
        <dbReference type="Pfam" id="PF10264"/>
    </source>
</evidence>
<feature type="compositionally biased region" description="Low complexity" evidence="1">
    <location>
        <begin position="685"/>
        <end position="697"/>
    </location>
</feature>
<feature type="compositionally biased region" description="Basic and acidic residues" evidence="1">
    <location>
        <begin position="275"/>
        <end position="295"/>
    </location>
</feature>
<feature type="compositionally biased region" description="Basic and acidic residues" evidence="1">
    <location>
        <begin position="816"/>
        <end position="827"/>
    </location>
</feature>
<feature type="region of interest" description="Disordered" evidence="1">
    <location>
        <begin position="593"/>
        <end position="779"/>
    </location>
</feature>
<dbReference type="GO" id="GO:0000977">
    <property type="term" value="F:RNA polymerase II transcription regulatory region sequence-specific DNA binding"/>
    <property type="evidence" value="ECO:0007669"/>
    <property type="project" value="TreeGrafter"/>
</dbReference>
<feature type="compositionally biased region" description="Polar residues" evidence="1">
    <location>
        <begin position="768"/>
        <end position="779"/>
    </location>
</feature>
<dbReference type="PANTHER" id="PTHR22437">
    <property type="entry name" value="WINGED HELIX DOMAIN-CONTAINING PROTEIN"/>
    <property type="match status" value="1"/>
</dbReference>
<feature type="region of interest" description="Disordered" evidence="1">
    <location>
        <begin position="791"/>
        <end position="866"/>
    </location>
</feature>
<dbReference type="GO" id="GO:0006357">
    <property type="term" value="P:regulation of transcription by RNA polymerase II"/>
    <property type="evidence" value="ECO:0007669"/>
    <property type="project" value="InterPro"/>
</dbReference>
<dbReference type="EMBL" id="JAIZAY010000020">
    <property type="protein sequence ID" value="KAJ8022387.1"/>
    <property type="molecule type" value="Genomic_DNA"/>
</dbReference>
<evidence type="ECO:0000256" key="1">
    <source>
        <dbReference type="SAM" id="MobiDB-lite"/>
    </source>
</evidence>
<dbReference type="InterPro" id="IPR040126">
    <property type="entry name" value="STOX1/2"/>
</dbReference>
<evidence type="ECO:0000313" key="3">
    <source>
        <dbReference type="EMBL" id="KAJ8022387.1"/>
    </source>
</evidence>
<comment type="caution">
    <text evidence="3">The sequence shown here is derived from an EMBL/GenBank/DDBJ whole genome shotgun (WGS) entry which is preliminary data.</text>
</comment>
<dbReference type="OrthoDB" id="10020110at2759"/>
<dbReference type="Pfam" id="PF10264">
    <property type="entry name" value="WHD_Storkhead"/>
    <property type="match status" value="1"/>
</dbReference>